<evidence type="ECO:0000313" key="3">
    <source>
        <dbReference type="Proteomes" id="UP000195386"/>
    </source>
</evidence>
<dbReference type="RefSeq" id="WP_087411854.1">
    <property type="nucleotide sequence ID" value="NZ_CALIXP010000055.1"/>
</dbReference>
<evidence type="ECO:0000313" key="1">
    <source>
        <dbReference type="EMBL" id="OUO01458.1"/>
    </source>
</evidence>
<name>A0A1Y3Z178_9BACE</name>
<sequence>MKTKVSEPVVAYNNPYLQGLKNRIIASIDATTDEEKLQQCLELLYEDEMPCCFTEEELDEVIRHSEASGNASEEEVNAFFMRWGH</sequence>
<dbReference type="EMBL" id="NFII01000005">
    <property type="protein sequence ID" value="OUO01458.1"/>
    <property type="molecule type" value="Genomic_DNA"/>
</dbReference>
<evidence type="ECO:0000313" key="2">
    <source>
        <dbReference type="EMBL" id="OUP36379.1"/>
    </source>
</evidence>
<dbReference type="EMBL" id="NFKE01000001">
    <property type="protein sequence ID" value="OUP36379.1"/>
    <property type="molecule type" value="Genomic_DNA"/>
</dbReference>
<evidence type="ECO:0000313" key="4">
    <source>
        <dbReference type="Proteomes" id="UP000196587"/>
    </source>
</evidence>
<dbReference type="Proteomes" id="UP000196587">
    <property type="component" value="Unassembled WGS sequence"/>
</dbReference>
<reference evidence="3 4" key="1">
    <citation type="submission" date="2017-04" db="EMBL/GenBank/DDBJ databases">
        <title>Function of individual gut microbiota members based on whole genome sequencing of pure cultures obtained from chicken caecum.</title>
        <authorList>
            <person name="Medvecky M."/>
            <person name="Cejkova D."/>
            <person name="Polansky O."/>
            <person name="Karasova D."/>
            <person name="Kubasova T."/>
            <person name="Cizek A."/>
            <person name="Rychlik I."/>
        </authorList>
    </citation>
    <scope>NUCLEOTIDE SEQUENCE [LARGE SCALE GENOMIC DNA]</scope>
    <source>
        <strain evidence="4">An189</strain>
        <strain evidence="3">An43</strain>
    </source>
</reference>
<dbReference type="Proteomes" id="UP000195386">
    <property type="component" value="Unassembled WGS sequence"/>
</dbReference>
<proteinExistence type="predicted"/>
<reference evidence="1" key="2">
    <citation type="journal article" date="2018" name="BMC Genomics">
        <title>Whole genome sequencing and function prediction of 133 gut anaerobes isolated from chicken caecum in pure cultures.</title>
        <authorList>
            <person name="Medvecky M."/>
            <person name="Cejkova D."/>
            <person name="Polansky O."/>
            <person name="Karasova D."/>
            <person name="Kubasova T."/>
            <person name="Cizek A."/>
            <person name="Rychlik I."/>
        </authorList>
    </citation>
    <scope>NUCLEOTIDE SEQUENCE</scope>
    <source>
        <strain evidence="2">An189</strain>
        <strain evidence="1">An43</strain>
    </source>
</reference>
<dbReference type="AlphaFoldDB" id="A0A1Y3Z178"/>
<comment type="caution">
    <text evidence="1">The sequence shown here is derived from an EMBL/GenBank/DDBJ whole genome shotgun (WGS) entry which is preliminary data.</text>
</comment>
<organism evidence="1 3">
    <name type="scientific">Bacteroides clarus</name>
    <dbReference type="NCBI Taxonomy" id="626929"/>
    <lineage>
        <taxon>Bacteria</taxon>
        <taxon>Pseudomonadati</taxon>
        <taxon>Bacteroidota</taxon>
        <taxon>Bacteroidia</taxon>
        <taxon>Bacteroidales</taxon>
        <taxon>Bacteroidaceae</taxon>
        <taxon>Bacteroides</taxon>
    </lineage>
</organism>
<gene>
    <name evidence="2" type="ORF">B5F24_00315</name>
    <name evidence="1" type="ORF">B5F97_07370</name>
</gene>
<accession>A0A1Y3Z178</accession>
<protein>
    <submittedName>
        <fullName evidence="1">Uncharacterized protein</fullName>
    </submittedName>
</protein>